<dbReference type="RefSeq" id="WP_025078464.1">
    <property type="nucleotide sequence ID" value="NZ_BAKO01000015.1"/>
</dbReference>
<name>A0A0K1NI18_9BACT</name>
<organism evidence="1 3">
    <name type="scientific">Prevotella fusca JCM 17724</name>
    <dbReference type="NCBI Taxonomy" id="1236517"/>
    <lineage>
        <taxon>Bacteria</taxon>
        <taxon>Pseudomonadati</taxon>
        <taxon>Bacteroidota</taxon>
        <taxon>Bacteroidia</taxon>
        <taxon>Bacteroidales</taxon>
        <taxon>Prevotellaceae</taxon>
        <taxon>Prevotella</taxon>
    </lineage>
</organism>
<dbReference type="eggNOG" id="COG0681">
    <property type="taxonomic scope" value="Bacteria"/>
</dbReference>
<evidence type="ECO:0000313" key="4">
    <source>
        <dbReference type="Proteomes" id="UP000682005"/>
    </source>
</evidence>
<dbReference type="Proteomes" id="UP000682005">
    <property type="component" value="Chromosome 1"/>
</dbReference>
<proteinExistence type="predicted"/>
<evidence type="ECO:0000313" key="2">
    <source>
        <dbReference type="EMBL" id="QUB86298.1"/>
    </source>
</evidence>
<reference evidence="2 4" key="2">
    <citation type="submission" date="2021-03" db="EMBL/GenBank/DDBJ databases">
        <title>Human Oral Microbial Genomes.</title>
        <authorList>
            <person name="Johnston C.D."/>
            <person name="Chen T."/>
            <person name="Dewhirst F.E."/>
        </authorList>
    </citation>
    <scope>NUCLEOTIDE SEQUENCE [LARGE SCALE GENOMIC DNA]</scope>
    <source>
        <strain evidence="2 4">W1435</strain>
    </source>
</reference>
<sequence length="161" mass="18738">MSKTILTTSEVQFANADFLPEVVKMLKEGHTVTLRLRGYSMRPFLENDRDKALLRKPTTVKAGDPVLAEIAPHHYVLHRIDRIEGDNVTLRGDGNLAVEHCKKEDIVGSVIGFYRKGRTQIDRTDGRKWKLYSFFWMRLLPIRRYLLGVYRRLWIPLFGPI</sequence>
<dbReference type="OrthoDB" id="9795228at2"/>
<keyword evidence="4" id="KW-1185">Reference proteome</keyword>
<dbReference type="AlphaFoldDB" id="A0A0K1NI18"/>
<dbReference type="STRING" id="1236517.ADJ77_02170"/>
<protein>
    <submittedName>
        <fullName evidence="1">Peptidase S41</fullName>
    </submittedName>
    <submittedName>
        <fullName evidence="2">S24/S26 family peptidase</fullName>
    </submittedName>
</protein>
<evidence type="ECO:0000313" key="3">
    <source>
        <dbReference type="Proteomes" id="UP000060345"/>
    </source>
</evidence>
<evidence type="ECO:0000313" key="1">
    <source>
        <dbReference type="EMBL" id="AKU68670.1"/>
    </source>
</evidence>
<dbReference type="EMBL" id="CP072370">
    <property type="protein sequence ID" value="QUB86298.1"/>
    <property type="molecule type" value="Genomic_DNA"/>
</dbReference>
<dbReference type="Proteomes" id="UP000060345">
    <property type="component" value="Chromosome 1"/>
</dbReference>
<accession>A0A0K1NI18</accession>
<dbReference type="InterPro" id="IPR036286">
    <property type="entry name" value="LexA/Signal_pep-like_sf"/>
</dbReference>
<dbReference type="KEGG" id="pfus:ADJ77_02170"/>
<dbReference type="Gene3D" id="2.10.109.10">
    <property type="entry name" value="Umud Fragment, subunit A"/>
    <property type="match status" value="1"/>
</dbReference>
<reference evidence="1 3" key="1">
    <citation type="submission" date="2015-07" db="EMBL/GenBank/DDBJ databases">
        <authorList>
            <person name="Noorani M."/>
        </authorList>
    </citation>
    <scope>NUCLEOTIDE SEQUENCE [LARGE SCALE GENOMIC DNA]</scope>
    <source>
        <strain evidence="1 3">W1435</strain>
    </source>
</reference>
<dbReference type="SUPFAM" id="SSF51306">
    <property type="entry name" value="LexA/Signal peptidase"/>
    <property type="match status" value="1"/>
</dbReference>
<gene>
    <name evidence="1" type="ORF">ADJ77_02170</name>
    <name evidence="2" type="ORF">J5A51_09310</name>
</gene>
<dbReference type="EMBL" id="CP012074">
    <property type="protein sequence ID" value="AKU68670.1"/>
    <property type="molecule type" value="Genomic_DNA"/>
</dbReference>